<dbReference type="InterPro" id="IPR011009">
    <property type="entry name" value="Kinase-like_dom_sf"/>
</dbReference>
<dbReference type="EMBL" id="PNBA02000008">
    <property type="protein sequence ID" value="KAG6414601.1"/>
    <property type="molecule type" value="Genomic_DNA"/>
</dbReference>
<dbReference type="Gene3D" id="3.30.200.20">
    <property type="entry name" value="Phosphorylase Kinase, domain 1"/>
    <property type="match status" value="1"/>
</dbReference>
<evidence type="ECO:0000256" key="2">
    <source>
        <dbReference type="ARBA" id="ARBA00006234"/>
    </source>
</evidence>
<evidence type="ECO:0000313" key="12">
    <source>
        <dbReference type="EMBL" id="KAG6414601.1"/>
    </source>
</evidence>
<evidence type="ECO:0000256" key="3">
    <source>
        <dbReference type="ARBA" id="ARBA00022527"/>
    </source>
</evidence>
<keyword evidence="3 10" id="KW-0723">Serine/threonine-protein kinase</keyword>
<keyword evidence="5 9" id="KW-0547">Nucleotide-binding</keyword>
<evidence type="ECO:0000256" key="1">
    <source>
        <dbReference type="ARBA" id="ARBA00001936"/>
    </source>
</evidence>
<comment type="caution">
    <text evidence="12">The sequence shown here is derived from an EMBL/GenBank/DDBJ whole genome shotgun (WGS) entry which is preliminary data.</text>
</comment>
<gene>
    <name evidence="12" type="ORF">SASPL_121974</name>
</gene>
<dbReference type="InterPro" id="IPR000719">
    <property type="entry name" value="Prot_kinase_dom"/>
</dbReference>
<feature type="binding site" evidence="9">
    <location>
        <position position="50"/>
    </location>
    <ligand>
        <name>ATP</name>
        <dbReference type="ChEBI" id="CHEBI:30616"/>
    </ligand>
</feature>
<keyword evidence="6" id="KW-0418">Kinase</keyword>
<keyword evidence="7 9" id="KW-0067">ATP-binding</keyword>
<evidence type="ECO:0000256" key="7">
    <source>
        <dbReference type="ARBA" id="ARBA00022840"/>
    </source>
</evidence>
<protein>
    <recommendedName>
        <fullName evidence="11">Protein kinase domain-containing protein</fullName>
    </recommendedName>
</protein>
<evidence type="ECO:0000256" key="4">
    <source>
        <dbReference type="ARBA" id="ARBA00022679"/>
    </source>
</evidence>
<keyword evidence="13" id="KW-1185">Reference proteome</keyword>
<dbReference type="InterPro" id="IPR017441">
    <property type="entry name" value="Protein_kinase_ATP_BS"/>
</dbReference>
<keyword evidence="4" id="KW-0808">Transferase</keyword>
<organism evidence="12">
    <name type="scientific">Salvia splendens</name>
    <name type="common">Scarlet sage</name>
    <dbReference type="NCBI Taxonomy" id="180675"/>
    <lineage>
        <taxon>Eukaryota</taxon>
        <taxon>Viridiplantae</taxon>
        <taxon>Streptophyta</taxon>
        <taxon>Embryophyta</taxon>
        <taxon>Tracheophyta</taxon>
        <taxon>Spermatophyta</taxon>
        <taxon>Magnoliopsida</taxon>
        <taxon>eudicotyledons</taxon>
        <taxon>Gunneridae</taxon>
        <taxon>Pentapetalae</taxon>
        <taxon>asterids</taxon>
        <taxon>lamiids</taxon>
        <taxon>Lamiales</taxon>
        <taxon>Lamiaceae</taxon>
        <taxon>Nepetoideae</taxon>
        <taxon>Mentheae</taxon>
        <taxon>Salviinae</taxon>
        <taxon>Salvia</taxon>
        <taxon>Salvia subgen. Calosphace</taxon>
        <taxon>core Calosphace</taxon>
    </lineage>
</organism>
<comment type="function">
    <text evidence="8">CIPK serine-threonine protein kinases interact with CBL proteins. Binding of a CBL protein to the regulatory NAF domain of CIPK protein lead to the activation of the kinase in a calcium-dependent manner.</text>
</comment>
<dbReference type="AlphaFoldDB" id="A0A8X8XNE5"/>
<dbReference type="InterPro" id="IPR004041">
    <property type="entry name" value="NAF_dom"/>
</dbReference>
<dbReference type="FunFam" id="3.30.200.20:FF:000042">
    <property type="entry name" value="Aurora kinase A"/>
    <property type="match status" value="1"/>
</dbReference>
<evidence type="ECO:0000256" key="5">
    <source>
        <dbReference type="ARBA" id="ARBA00022741"/>
    </source>
</evidence>
<dbReference type="PROSITE" id="PS50011">
    <property type="entry name" value="PROTEIN_KINASE_DOM"/>
    <property type="match status" value="1"/>
</dbReference>
<reference evidence="12" key="1">
    <citation type="submission" date="2018-01" db="EMBL/GenBank/DDBJ databases">
        <authorList>
            <person name="Mao J.F."/>
        </authorList>
    </citation>
    <scope>NUCLEOTIDE SEQUENCE</scope>
    <source>
        <strain evidence="12">Huo1</strain>
        <tissue evidence="12">Leaf</tissue>
    </source>
</reference>
<evidence type="ECO:0000256" key="8">
    <source>
        <dbReference type="ARBA" id="ARBA00058225"/>
    </source>
</evidence>
<name>A0A8X8XNE5_SALSN</name>
<comment type="cofactor">
    <cofactor evidence="1">
        <name>Mn(2+)</name>
        <dbReference type="ChEBI" id="CHEBI:29035"/>
    </cofactor>
</comment>
<comment type="similarity">
    <text evidence="2">Belongs to the protein kinase superfamily. CAMK Ser/Thr protein kinase family. SNF1 subfamily.</text>
</comment>
<dbReference type="FunFam" id="1.10.510.10:FF:000571">
    <property type="entry name" value="Maternal embryonic leucine zipper kinase"/>
    <property type="match status" value="1"/>
</dbReference>
<evidence type="ECO:0000256" key="10">
    <source>
        <dbReference type="RuleBase" id="RU000304"/>
    </source>
</evidence>
<dbReference type="GO" id="GO:0004674">
    <property type="term" value="F:protein serine/threonine kinase activity"/>
    <property type="evidence" value="ECO:0007669"/>
    <property type="project" value="UniProtKB-KW"/>
</dbReference>
<dbReference type="PROSITE" id="PS00107">
    <property type="entry name" value="PROTEIN_KINASE_ATP"/>
    <property type="match status" value="1"/>
</dbReference>
<dbReference type="SUPFAM" id="SSF56112">
    <property type="entry name" value="Protein kinase-like (PK-like)"/>
    <property type="match status" value="1"/>
</dbReference>
<proteinExistence type="inferred from homology"/>
<dbReference type="GO" id="GO:0005524">
    <property type="term" value="F:ATP binding"/>
    <property type="evidence" value="ECO:0007669"/>
    <property type="project" value="UniProtKB-UniRule"/>
</dbReference>
<dbReference type="InterPro" id="IPR008271">
    <property type="entry name" value="Ser/Thr_kinase_AS"/>
</dbReference>
<dbReference type="Gene3D" id="3.30.310.80">
    <property type="entry name" value="Kinase associated domain 1, KA1"/>
    <property type="match status" value="1"/>
</dbReference>
<dbReference type="PROSITE" id="PS00108">
    <property type="entry name" value="PROTEIN_KINASE_ST"/>
    <property type="match status" value="1"/>
</dbReference>
<dbReference type="Pfam" id="PF00069">
    <property type="entry name" value="Pkinase"/>
    <property type="match status" value="1"/>
</dbReference>
<sequence>MAEEAKKIIFGKYEIGALLGRGAFAKVYLGRRLTSSAVAEETVAIKVIKKEEAIKSEKATEQITREIAVMRRVRHPNVVELKEVMATRSKIYLVMEYASGGELLSTVARGRRRLDESAARSYFQQLICAVDFCHSRGVFHRDIKPENLLLGADGRLKISDFGLSALYENPSSGAGGLLYTRCGTPAYTAPEVLRTKGYDGAKADIWSCGVVLYVLLAGFLPFDDRNLAVMFRKAIRSQYSIPPWFSTETKRLMYKLLDPNPGKRISIPGIMRVPWFKIGLQNPNSISTDEAEVKIEETIEKYPSSPAILNAFQLITSMSTGRFDLSDRKGDFTFTSKRSAKVTLGKIEMVGKKLGFSVSRLKDFKLRLLGADEGRKGRLLVTAEAFKVGPEVTVVEFSKVSGDTLECIRFREEEIRPGLKDIFECGVFVPWGCTDRRDTGMHGQARYLLYEHSVADAALIMLVM</sequence>
<dbReference type="PANTHER" id="PTHR43895:SF162">
    <property type="entry name" value="CBL-INTERACTING SERINE_THREONINE-PROTEIN KINASE 25"/>
    <property type="match status" value="1"/>
</dbReference>
<dbReference type="Pfam" id="PF03822">
    <property type="entry name" value="NAF"/>
    <property type="match status" value="1"/>
</dbReference>
<dbReference type="Proteomes" id="UP000298416">
    <property type="component" value="Unassembled WGS sequence"/>
</dbReference>
<dbReference type="PANTHER" id="PTHR43895">
    <property type="entry name" value="CALCIUM/CALMODULIN-DEPENDENT PROTEIN KINASE KINASE-RELATED"/>
    <property type="match status" value="1"/>
</dbReference>
<dbReference type="Gene3D" id="1.10.510.10">
    <property type="entry name" value="Transferase(Phosphotransferase) domain 1"/>
    <property type="match status" value="1"/>
</dbReference>
<accession>A0A8X8XNE5</accession>
<dbReference type="SMART" id="SM00220">
    <property type="entry name" value="S_TKc"/>
    <property type="match status" value="1"/>
</dbReference>
<dbReference type="CDD" id="cd12195">
    <property type="entry name" value="CIPK_C"/>
    <property type="match status" value="1"/>
</dbReference>
<evidence type="ECO:0000256" key="6">
    <source>
        <dbReference type="ARBA" id="ARBA00022777"/>
    </source>
</evidence>
<evidence type="ECO:0000259" key="11">
    <source>
        <dbReference type="PROSITE" id="PS50011"/>
    </source>
</evidence>
<reference evidence="12" key="2">
    <citation type="submission" date="2020-08" db="EMBL/GenBank/DDBJ databases">
        <title>Plant Genome Project.</title>
        <authorList>
            <person name="Zhang R.-G."/>
        </authorList>
    </citation>
    <scope>NUCLEOTIDE SEQUENCE</scope>
    <source>
        <strain evidence="12">Huo1</strain>
        <tissue evidence="12">Leaf</tissue>
    </source>
</reference>
<evidence type="ECO:0000256" key="9">
    <source>
        <dbReference type="PROSITE-ProRule" id="PRU10141"/>
    </source>
</evidence>
<evidence type="ECO:0000313" key="13">
    <source>
        <dbReference type="Proteomes" id="UP000298416"/>
    </source>
</evidence>
<feature type="domain" description="Protein kinase" evidence="11">
    <location>
        <begin position="13"/>
        <end position="276"/>
    </location>
</feature>
<dbReference type="GO" id="GO:0007165">
    <property type="term" value="P:signal transduction"/>
    <property type="evidence" value="ECO:0007669"/>
    <property type="project" value="InterPro"/>
</dbReference>